<dbReference type="Pfam" id="PF01029">
    <property type="entry name" value="NusB"/>
    <property type="match status" value="1"/>
</dbReference>
<accession>A0A2Z4NDL6</accession>
<dbReference type="InterPro" id="IPR006027">
    <property type="entry name" value="NusB_RsmB_TIM44"/>
</dbReference>
<keyword evidence="4" id="KW-1185">Reference proteome</keyword>
<dbReference type="SUPFAM" id="SSF48013">
    <property type="entry name" value="NusB-like"/>
    <property type="match status" value="1"/>
</dbReference>
<organism evidence="3 4">
    <name type="scientific">[Mycoplasma] anseris</name>
    <dbReference type="NCBI Taxonomy" id="92400"/>
    <lineage>
        <taxon>Bacteria</taxon>
        <taxon>Bacillati</taxon>
        <taxon>Mycoplasmatota</taxon>
        <taxon>Mycoplasmoidales</taxon>
        <taxon>Metamycoplasmataceae</taxon>
        <taxon>Metamycoplasma</taxon>
    </lineage>
</organism>
<dbReference type="KEGG" id="mane:DP065_02930"/>
<evidence type="ECO:0000313" key="4">
    <source>
        <dbReference type="Proteomes" id="UP000250218"/>
    </source>
</evidence>
<evidence type="ECO:0000313" key="3">
    <source>
        <dbReference type="EMBL" id="AWX69683.1"/>
    </source>
</evidence>
<gene>
    <name evidence="3" type="ORF">DP065_02930</name>
</gene>
<keyword evidence="1" id="KW-0694">RNA-binding</keyword>
<dbReference type="InterPro" id="IPR035926">
    <property type="entry name" value="NusB-like_sf"/>
</dbReference>
<dbReference type="EMBL" id="CP030140">
    <property type="protein sequence ID" value="AWX69683.1"/>
    <property type="molecule type" value="Genomic_DNA"/>
</dbReference>
<dbReference type="GO" id="GO:0006355">
    <property type="term" value="P:regulation of DNA-templated transcription"/>
    <property type="evidence" value="ECO:0007669"/>
    <property type="project" value="InterPro"/>
</dbReference>
<sequence length="153" mass="18248">MYNEIDQEKPNSKLSTEDEKIIFLLKKYEKRTKLINIIYSYELFDQKIEINEIFENQDLNADEIFALENISKNYDNFKNIIIKTLSNEWTYERVLPYVRSVLIYGLFELMFNKPKVVINELINITKIFVPGNHYKFVNKVLDILAQVVNKKNA</sequence>
<dbReference type="GO" id="GO:0003723">
    <property type="term" value="F:RNA binding"/>
    <property type="evidence" value="ECO:0007669"/>
    <property type="project" value="UniProtKB-KW"/>
</dbReference>
<dbReference type="AlphaFoldDB" id="A0A2Z4NDL6"/>
<dbReference type="Proteomes" id="UP000250218">
    <property type="component" value="Chromosome"/>
</dbReference>
<dbReference type="RefSeq" id="WP_033178919.1">
    <property type="nucleotide sequence ID" value="NZ_CP030140.1"/>
</dbReference>
<evidence type="ECO:0000256" key="1">
    <source>
        <dbReference type="ARBA" id="ARBA00022884"/>
    </source>
</evidence>
<protein>
    <submittedName>
        <fullName evidence="3">Transcription antitermination protein NusB</fullName>
    </submittedName>
</protein>
<reference evidence="4" key="1">
    <citation type="submission" date="2018-06" db="EMBL/GenBank/DDBJ databases">
        <title>Complete genome sequences of Mycoplasma anatis, M. anseris and M. cloacale type strains.</title>
        <authorList>
            <person name="Grozner D."/>
            <person name="Forro B."/>
            <person name="Sulyok K.M."/>
            <person name="Marton S."/>
            <person name="Kreizinger Z."/>
            <person name="Banyai K."/>
            <person name="Gyuranecz M."/>
        </authorList>
    </citation>
    <scope>NUCLEOTIDE SEQUENCE [LARGE SCALE GENOMIC DNA]</scope>
    <source>
        <strain evidence="4">ATCC 49234</strain>
    </source>
</reference>
<proteinExistence type="predicted"/>
<evidence type="ECO:0000259" key="2">
    <source>
        <dbReference type="Pfam" id="PF01029"/>
    </source>
</evidence>
<dbReference type="Gene3D" id="1.10.940.10">
    <property type="entry name" value="NusB-like"/>
    <property type="match status" value="1"/>
</dbReference>
<name>A0A2Z4NDL6_9BACT</name>
<feature type="domain" description="NusB/RsmB/TIM44" evidence="2">
    <location>
        <begin position="68"/>
        <end position="144"/>
    </location>
</feature>